<protein>
    <submittedName>
        <fullName evidence="1">Uncharacterized protein</fullName>
    </submittedName>
</protein>
<accession>A0ABY3R111</accession>
<keyword evidence="2" id="KW-1185">Reference proteome</keyword>
<evidence type="ECO:0000313" key="2">
    <source>
        <dbReference type="Proteomes" id="UP001430990"/>
    </source>
</evidence>
<keyword evidence="1" id="KW-0614">Plasmid</keyword>
<name>A0ABY3R111_9BRAD</name>
<proteinExistence type="predicted"/>
<organism evidence="1 2">
    <name type="scientific">Bradyrhizobium barranii</name>
    <dbReference type="NCBI Taxonomy" id="2992140"/>
    <lineage>
        <taxon>Bacteria</taxon>
        <taxon>Pseudomonadati</taxon>
        <taxon>Pseudomonadota</taxon>
        <taxon>Alphaproteobacteria</taxon>
        <taxon>Hyphomicrobiales</taxon>
        <taxon>Nitrobacteraceae</taxon>
        <taxon>Bradyrhizobium</taxon>
    </lineage>
</organism>
<dbReference type="EMBL" id="CP088101">
    <property type="protein sequence ID" value="UFW91640.1"/>
    <property type="molecule type" value="Genomic_DNA"/>
</dbReference>
<reference evidence="1" key="1">
    <citation type="submission" date="2021-11" db="EMBL/GenBank/DDBJ databases">
        <title>Australian commercial rhizobial inoculants.</title>
        <authorList>
            <person name="Kohlmeier M.G."/>
            <person name="O'Hara G.W."/>
            <person name="Colombi E."/>
            <person name="Ramsay J.P."/>
            <person name="Terpolilli J."/>
        </authorList>
    </citation>
    <scope>NUCLEOTIDE SEQUENCE</scope>
    <source>
        <strain evidence="1">CC829</strain>
        <plasmid evidence="1">pCC829_1</plasmid>
    </source>
</reference>
<dbReference type="Proteomes" id="UP001430990">
    <property type="component" value="Plasmid pCC829_1"/>
</dbReference>
<geneLocation type="plasmid" evidence="1 2">
    <name>pCC829_1</name>
</geneLocation>
<dbReference type="RefSeq" id="WP_231145616.1">
    <property type="nucleotide sequence ID" value="NZ_CP088101.1"/>
</dbReference>
<evidence type="ECO:0000313" key="1">
    <source>
        <dbReference type="EMBL" id="UFW91640.1"/>
    </source>
</evidence>
<gene>
    <name evidence="1" type="ORF">BjapCC829_47635</name>
</gene>
<sequence>MTDVRNLLIRGSEKVTVHYRLLIAGAKNEKERELYLSRIERERWLLDQLQGGLPETVRGLRSRRGSLCGLRCRVEASRTRPVGRLRGWKRGRHGRRGVQQGGCQIQGGARAVYPVVRERVTGIAPVKDTATARGRRDSKR</sequence>